<organism evidence="1">
    <name type="scientific">Faucicola osloensis</name>
    <name type="common">Moraxella osloensis</name>
    <dbReference type="NCBI Taxonomy" id="34062"/>
    <lineage>
        <taxon>Bacteria</taxon>
        <taxon>Pseudomonadati</taxon>
        <taxon>Pseudomonadota</taxon>
        <taxon>Gammaproteobacteria</taxon>
        <taxon>Moraxellales</taxon>
        <taxon>Moraxellaceae</taxon>
        <taxon>Faucicola</taxon>
    </lineage>
</organism>
<accession>A0AAW6THK8</accession>
<dbReference type="AlphaFoldDB" id="A0AAW6THK8"/>
<evidence type="ECO:0000313" key="1">
    <source>
        <dbReference type="EMBL" id="MDI4510998.1"/>
    </source>
</evidence>
<gene>
    <name evidence="1" type="ORF">E6P75_12450</name>
</gene>
<dbReference type="EMBL" id="SSCJ01000022">
    <property type="protein sequence ID" value="MDI4510998.1"/>
    <property type="molecule type" value="Genomic_DNA"/>
</dbReference>
<reference evidence="1" key="1">
    <citation type="submission" date="2019-04" db="EMBL/GenBank/DDBJ databases">
        <title>Moraxella osloensis CCUG 73412, isolated from corneal scrapings as causative agent of keratitis.</title>
        <authorList>
            <person name="Connolly G."/>
            <person name="Jaen-Luchoro D."/>
            <person name="Pinyeiro-Iglesias B."/>
            <person name="Curry A."/>
            <person name="Knowles S."/>
            <person name="Moore E.R.B."/>
        </authorList>
    </citation>
    <scope>NUCLEOTIDE SEQUENCE</scope>
    <source>
        <strain evidence="1">CCUG 73412</strain>
    </source>
</reference>
<comment type="caution">
    <text evidence="1">The sequence shown here is derived from an EMBL/GenBank/DDBJ whole genome shotgun (WGS) entry which is preliminary data.</text>
</comment>
<proteinExistence type="predicted"/>
<protein>
    <submittedName>
        <fullName evidence="1">Uncharacterized protein</fullName>
    </submittedName>
</protein>
<name>A0AAW6THK8_FAUOS</name>
<sequence>MNSQAFKIDGKVITIKLIIDEVIYDEFTESQELDINNPANYAVNLDLSINQNQISGQVFYDSQTASCSLNTPNNDFRIHVLNHLFSLFEINTLKDDFGLDTDFAKKLKNQFFPEIFKFVCNIAKDAVQQEILKLHHLAK</sequence>